<proteinExistence type="predicted"/>
<keyword evidence="4" id="KW-1185">Reference proteome</keyword>
<dbReference type="EMBL" id="NXGM01000003">
    <property type="protein sequence ID" value="PIM95646.1"/>
    <property type="molecule type" value="Genomic_DNA"/>
</dbReference>
<evidence type="ECO:0000313" key="4">
    <source>
        <dbReference type="Proteomes" id="UP000228684"/>
    </source>
</evidence>
<dbReference type="Pfam" id="PF00849">
    <property type="entry name" value="PseudoU_synth_2"/>
    <property type="match status" value="1"/>
</dbReference>
<dbReference type="InterPro" id="IPR006224">
    <property type="entry name" value="PsdUridine_synth_RluA-like_CS"/>
</dbReference>
<dbReference type="Gene3D" id="3.30.2350.10">
    <property type="entry name" value="Pseudouridine synthase"/>
    <property type="match status" value="1"/>
</dbReference>
<sequence length="164" mass="19391">MSYKNYNGISLTMAHRLDYGTCGLMVATKVKDVNLSNQFWFKTLEKIYKLLCSSIKYKTSTFCCFNNTSVLTLDKLKLYMVECKLIVGKRHQIRLQTRCIVGDKLYSYKLYPKVYWNILWSSIEHPFLTSCLISYEITETKRIICIETKPSQIYRYILILFLKL</sequence>
<dbReference type="PROSITE" id="PS01129">
    <property type="entry name" value="PSI_RLU"/>
    <property type="match status" value="1"/>
</dbReference>
<accession>A0ABX4MG50</accession>
<feature type="domain" description="Pseudouridine synthase RsuA/RluA-like" evidence="1">
    <location>
        <begin position="6"/>
        <end position="96"/>
    </location>
</feature>
<evidence type="ECO:0000313" key="3">
    <source>
        <dbReference type="EMBL" id="PIM95646.1"/>
    </source>
</evidence>
<comment type="caution">
    <text evidence="3">The sequence shown here is derived from an EMBL/GenBank/DDBJ whole genome shotgun (WGS) entry which is preliminary data.</text>
</comment>
<organism evidence="3 4">
    <name type="scientific">Candidatus Hodgkinia cicadicola</name>
    <dbReference type="NCBI Taxonomy" id="573658"/>
    <lineage>
        <taxon>Bacteria</taxon>
        <taxon>Pseudomonadati</taxon>
        <taxon>Pseudomonadota</taxon>
        <taxon>Alphaproteobacteria</taxon>
        <taxon>Hyphomicrobiales</taxon>
        <taxon>Candidatus Hodgkinia</taxon>
    </lineage>
</organism>
<gene>
    <name evidence="3" type="primary">rluA</name>
    <name evidence="2" type="ORF">magneo_113</name>
    <name evidence="3" type="ORF">magneo_39</name>
</gene>
<evidence type="ECO:0000259" key="1">
    <source>
        <dbReference type="Pfam" id="PF00849"/>
    </source>
</evidence>
<dbReference type="InterPro" id="IPR020103">
    <property type="entry name" value="PsdUridine_synth_cat_dom_sf"/>
</dbReference>
<dbReference type="SUPFAM" id="SSF55120">
    <property type="entry name" value="Pseudouridine synthase"/>
    <property type="match status" value="1"/>
</dbReference>
<dbReference type="InterPro" id="IPR006145">
    <property type="entry name" value="PsdUridine_synth_RsuA/RluA"/>
</dbReference>
<dbReference type="Proteomes" id="UP000228684">
    <property type="component" value="Unassembled WGS sequence"/>
</dbReference>
<protein>
    <submittedName>
        <fullName evidence="3">Pseudouridine synthase, RluA family</fullName>
    </submittedName>
</protein>
<dbReference type="EMBL" id="NXGM01000023">
    <property type="protein sequence ID" value="PIM95503.1"/>
    <property type="molecule type" value="Genomic_DNA"/>
</dbReference>
<reference evidence="3 4" key="1">
    <citation type="submission" date="2017-09" db="EMBL/GenBank/DDBJ databases">
        <authorList>
            <person name="Campbell M.A."/>
            <person name="Lukasik P."/>
            <person name="Simon C."/>
            <person name="McCutcheon J.P."/>
        </authorList>
    </citation>
    <scope>NUCLEOTIDE SEQUENCE [LARGE SCALE GENOMIC DNA]</scope>
    <source>
        <strain evidence="3 4">MAGNEO</strain>
    </source>
</reference>
<name>A0ABX4MG50_9HYPH</name>
<evidence type="ECO:0000313" key="2">
    <source>
        <dbReference type="EMBL" id="PIM95503.1"/>
    </source>
</evidence>